<evidence type="ECO:0000256" key="4">
    <source>
        <dbReference type="ARBA" id="ARBA00023270"/>
    </source>
</evidence>
<proteinExistence type="inferred from homology"/>
<dbReference type="FunFam" id="3.20.20.70:FF:000044">
    <property type="entry name" value="Deoxyribose-phosphate aldolase"/>
    <property type="match status" value="1"/>
</dbReference>
<dbReference type="Gene3D" id="3.20.20.70">
    <property type="entry name" value="Aldolase class I"/>
    <property type="match status" value="1"/>
</dbReference>
<dbReference type="PANTHER" id="PTHR10889">
    <property type="entry name" value="DEOXYRIBOSE-PHOSPHATE ALDOLASE"/>
    <property type="match status" value="1"/>
</dbReference>
<feature type="active site" description="Schiff-base intermediate with acetaldehyde" evidence="7">
    <location>
        <position position="161"/>
    </location>
</feature>
<dbReference type="InterPro" id="IPR013785">
    <property type="entry name" value="Aldolase_TIM"/>
</dbReference>
<feature type="active site" description="Proton donor/acceptor" evidence="7">
    <location>
        <position position="98"/>
    </location>
</feature>
<dbReference type="GO" id="GO:0006018">
    <property type="term" value="P:2-deoxyribose 1-phosphate catabolic process"/>
    <property type="evidence" value="ECO:0007669"/>
    <property type="project" value="UniProtKB-UniRule"/>
</dbReference>
<dbReference type="SUPFAM" id="SSF51569">
    <property type="entry name" value="Aldolase"/>
    <property type="match status" value="1"/>
</dbReference>
<dbReference type="InterPro" id="IPR011343">
    <property type="entry name" value="DeoC"/>
</dbReference>
<dbReference type="HAMAP" id="MF_00114">
    <property type="entry name" value="DeoC_type1"/>
    <property type="match status" value="1"/>
</dbReference>
<organism evidence="8 9">
    <name type="scientific">Paenibacillus agaridevorans</name>
    <dbReference type="NCBI Taxonomy" id="171404"/>
    <lineage>
        <taxon>Bacteria</taxon>
        <taxon>Bacillati</taxon>
        <taxon>Bacillota</taxon>
        <taxon>Bacilli</taxon>
        <taxon>Bacillales</taxon>
        <taxon>Paenibacillaceae</taxon>
        <taxon>Paenibacillus</taxon>
    </lineage>
</organism>
<dbReference type="SMART" id="SM01133">
    <property type="entry name" value="DeoC"/>
    <property type="match status" value="1"/>
</dbReference>
<gene>
    <name evidence="7" type="primary">deoC</name>
    <name evidence="8" type="ORF">PAT3040_05697</name>
</gene>
<dbReference type="GO" id="GO:0016052">
    <property type="term" value="P:carbohydrate catabolic process"/>
    <property type="evidence" value="ECO:0007669"/>
    <property type="project" value="TreeGrafter"/>
</dbReference>
<keyword evidence="2 7" id="KW-0963">Cytoplasm</keyword>
<accession>A0A2R5EXS6</accession>
<keyword evidence="4 7" id="KW-0704">Schiff base</keyword>
<keyword evidence="9" id="KW-1185">Reference proteome</keyword>
<dbReference type="EC" id="4.1.2.4" evidence="7"/>
<comment type="subcellular location">
    <subcellularLocation>
        <location evidence="7">Cytoplasm</location>
    </subcellularLocation>
</comment>
<sequence length="229" mass="23373">MSHETNLSSAQVAAMIDHTILKADATKGEIEQICAEAREYKFATVCVNAGWVPLAAKLLKGSGVGVTTVVGFPLGATSTASKAFEAKQAIEDGATEIDMVLNIGLLKSGDIEDVQRDVEGVVAACKGKAPLKVILETGLLTDEEKVVACELCVKAGADFVKTSTGFGKGGATQEDIALMRKTVGPDLGVKASGGVRDLETALAMINSGATRIGASASVAIVSGGKGEGY</sequence>
<dbReference type="Proteomes" id="UP000245202">
    <property type="component" value="Unassembled WGS sequence"/>
</dbReference>
<evidence type="ECO:0000256" key="3">
    <source>
        <dbReference type="ARBA" id="ARBA00023239"/>
    </source>
</evidence>
<feature type="active site" description="Proton donor/acceptor" evidence="7">
    <location>
        <position position="190"/>
    </location>
</feature>
<dbReference type="InterPro" id="IPR002915">
    <property type="entry name" value="DeoC/FbaB/LacD_aldolase"/>
</dbReference>
<dbReference type="AlphaFoldDB" id="A0A2R5EXS6"/>
<evidence type="ECO:0000256" key="7">
    <source>
        <dbReference type="HAMAP-Rule" id="MF_00114"/>
    </source>
</evidence>
<dbReference type="GO" id="GO:0004139">
    <property type="term" value="F:deoxyribose-phosphate aldolase activity"/>
    <property type="evidence" value="ECO:0007669"/>
    <property type="project" value="UniProtKB-UniRule"/>
</dbReference>
<evidence type="ECO:0000256" key="1">
    <source>
        <dbReference type="ARBA" id="ARBA00010936"/>
    </source>
</evidence>
<dbReference type="EMBL" id="BDQX01000362">
    <property type="protein sequence ID" value="GBG10925.1"/>
    <property type="molecule type" value="Genomic_DNA"/>
</dbReference>
<dbReference type="PIRSF" id="PIRSF001357">
    <property type="entry name" value="DeoC"/>
    <property type="match status" value="1"/>
</dbReference>
<protein>
    <recommendedName>
        <fullName evidence="7">Deoxyribose-phosphate aldolase</fullName>
        <shortName evidence="7">DERA</shortName>
        <ecNumber evidence="7">4.1.2.4</ecNumber>
    </recommendedName>
    <alternativeName>
        <fullName evidence="7">2-deoxy-D-ribose 5-phosphate aldolase</fullName>
    </alternativeName>
    <alternativeName>
        <fullName evidence="7">Phosphodeoxyriboaldolase</fullName>
        <shortName evidence="7">Deoxyriboaldolase</shortName>
    </alternativeName>
</protein>
<comment type="similarity">
    <text evidence="1 7">Belongs to the DeoC/FbaB aldolase family. DeoC type 1 subfamily.</text>
</comment>
<evidence type="ECO:0000256" key="2">
    <source>
        <dbReference type="ARBA" id="ARBA00022490"/>
    </source>
</evidence>
<comment type="pathway">
    <text evidence="7">Carbohydrate degradation; 2-deoxy-D-ribose 1-phosphate degradation; D-glyceraldehyde 3-phosphate and acetaldehyde from 2-deoxy-alpha-D-ribose 1-phosphate: step 2/2.</text>
</comment>
<keyword evidence="3 7" id="KW-0456">Lyase</keyword>
<dbReference type="InterPro" id="IPR028581">
    <property type="entry name" value="DeoC_typeI"/>
</dbReference>
<dbReference type="UniPathway" id="UPA00002">
    <property type="reaction ID" value="UER00468"/>
</dbReference>
<dbReference type="Pfam" id="PF01791">
    <property type="entry name" value="DeoC"/>
    <property type="match status" value="1"/>
</dbReference>
<evidence type="ECO:0000313" key="8">
    <source>
        <dbReference type="EMBL" id="GBG10925.1"/>
    </source>
</evidence>
<comment type="caution">
    <text evidence="8">The sequence shown here is derived from an EMBL/GenBank/DDBJ whole genome shotgun (WGS) entry which is preliminary data.</text>
</comment>
<dbReference type="RefSeq" id="WP_108995329.1">
    <property type="nucleotide sequence ID" value="NZ_BDQX01000362.1"/>
</dbReference>
<name>A0A2R5EXS6_9BACL</name>
<dbReference type="GO" id="GO:0005737">
    <property type="term" value="C:cytoplasm"/>
    <property type="evidence" value="ECO:0007669"/>
    <property type="project" value="UniProtKB-SubCell"/>
</dbReference>
<comment type="function">
    <text evidence="6 7">Catalyzes a reversible aldol reaction between acetaldehyde and D-glyceraldehyde 3-phosphate to generate 2-deoxy-D-ribose 5-phosphate.</text>
</comment>
<comment type="catalytic activity">
    <reaction evidence="5 7">
        <text>2-deoxy-D-ribose 5-phosphate = D-glyceraldehyde 3-phosphate + acetaldehyde</text>
        <dbReference type="Rhea" id="RHEA:12821"/>
        <dbReference type="ChEBI" id="CHEBI:15343"/>
        <dbReference type="ChEBI" id="CHEBI:59776"/>
        <dbReference type="ChEBI" id="CHEBI:62877"/>
        <dbReference type="EC" id="4.1.2.4"/>
    </reaction>
</comment>
<evidence type="ECO:0000256" key="5">
    <source>
        <dbReference type="ARBA" id="ARBA00048791"/>
    </source>
</evidence>
<dbReference type="GO" id="GO:0009264">
    <property type="term" value="P:deoxyribonucleotide catabolic process"/>
    <property type="evidence" value="ECO:0007669"/>
    <property type="project" value="UniProtKB-UniRule"/>
</dbReference>
<evidence type="ECO:0000313" key="9">
    <source>
        <dbReference type="Proteomes" id="UP000245202"/>
    </source>
</evidence>
<reference evidence="8 9" key="1">
    <citation type="submission" date="2017-08" db="EMBL/GenBank/DDBJ databases">
        <title>Substantial Increase in Enzyme Production by Combined Drug-Resistance Mutations in Paenibacillus agaridevorans.</title>
        <authorList>
            <person name="Tanaka Y."/>
            <person name="Funane K."/>
            <person name="Hosaka T."/>
            <person name="Shiwa Y."/>
            <person name="Fujita N."/>
            <person name="Miyazaki T."/>
            <person name="Yoshikawa H."/>
            <person name="Murakami K."/>
            <person name="Kasahara K."/>
            <person name="Inaoka T."/>
            <person name="Hiraga Y."/>
            <person name="Ochi K."/>
        </authorList>
    </citation>
    <scope>NUCLEOTIDE SEQUENCE [LARGE SCALE GENOMIC DNA]</scope>
    <source>
        <strain evidence="8 9">T-3040</strain>
    </source>
</reference>
<dbReference type="CDD" id="cd00959">
    <property type="entry name" value="DeoC"/>
    <property type="match status" value="1"/>
</dbReference>
<dbReference type="PANTHER" id="PTHR10889:SF1">
    <property type="entry name" value="DEOXYRIBOSE-PHOSPHATE ALDOLASE"/>
    <property type="match status" value="1"/>
</dbReference>
<evidence type="ECO:0000256" key="6">
    <source>
        <dbReference type="ARBA" id="ARBA00056337"/>
    </source>
</evidence>
<dbReference type="NCBIfam" id="TIGR00126">
    <property type="entry name" value="deoC"/>
    <property type="match status" value="1"/>
</dbReference>